<gene>
    <name evidence="1" type="primary">AVEN_8673_1</name>
    <name evidence="1" type="ORF">TNCV_5068041</name>
</gene>
<keyword evidence="2" id="KW-1185">Reference proteome</keyword>
<comment type="caution">
    <text evidence="1">The sequence shown here is derived from an EMBL/GenBank/DDBJ whole genome shotgun (WGS) entry which is preliminary data.</text>
</comment>
<organism evidence="1 2">
    <name type="scientific">Trichonephila clavipes</name>
    <name type="common">Golden silk orbweaver</name>
    <name type="synonym">Nephila clavipes</name>
    <dbReference type="NCBI Taxonomy" id="2585209"/>
    <lineage>
        <taxon>Eukaryota</taxon>
        <taxon>Metazoa</taxon>
        <taxon>Ecdysozoa</taxon>
        <taxon>Arthropoda</taxon>
        <taxon>Chelicerata</taxon>
        <taxon>Arachnida</taxon>
        <taxon>Araneae</taxon>
        <taxon>Araneomorphae</taxon>
        <taxon>Entelegynae</taxon>
        <taxon>Araneoidea</taxon>
        <taxon>Nephilidae</taxon>
        <taxon>Trichonephila</taxon>
    </lineage>
</organism>
<reference evidence="1" key="1">
    <citation type="submission" date="2020-08" db="EMBL/GenBank/DDBJ databases">
        <title>Multicomponent nature underlies the extraordinary mechanical properties of spider dragline silk.</title>
        <authorList>
            <person name="Kono N."/>
            <person name="Nakamura H."/>
            <person name="Mori M."/>
            <person name="Yoshida Y."/>
            <person name="Ohtoshi R."/>
            <person name="Malay A.D."/>
            <person name="Moran D.A.P."/>
            <person name="Tomita M."/>
            <person name="Numata K."/>
            <person name="Arakawa K."/>
        </authorList>
    </citation>
    <scope>NUCLEOTIDE SEQUENCE</scope>
</reference>
<dbReference type="EMBL" id="BMAU01021098">
    <property type="protein sequence ID" value="GFX90417.1"/>
    <property type="molecule type" value="Genomic_DNA"/>
</dbReference>
<protein>
    <submittedName>
        <fullName evidence="1">Integrase catalytic domain-containing protein</fullName>
    </submittedName>
</protein>
<dbReference type="AlphaFoldDB" id="A0A8X6RJ83"/>
<name>A0A8X6RJ83_TRICX</name>
<evidence type="ECO:0000313" key="2">
    <source>
        <dbReference type="Proteomes" id="UP000887159"/>
    </source>
</evidence>
<accession>A0A8X6RJ83</accession>
<sequence length="96" mass="10862">MVESCLPENVLLALERRRISESTDNATSQRSLEKLMCFLRHEVESEEMICLAREVFGRDRGSDAIPKDCQKSVHKDEPTTATLISSTTGAKQLYFL</sequence>
<proteinExistence type="predicted"/>
<evidence type="ECO:0000313" key="1">
    <source>
        <dbReference type="EMBL" id="GFX90417.1"/>
    </source>
</evidence>
<dbReference type="Proteomes" id="UP000887159">
    <property type="component" value="Unassembled WGS sequence"/>
</dbReference>